<gene>
    <name evidence="5" type="ORF">C7B64_09935</name>
</gene>
<keyword evidence="3" id="KW-0804">Transcription</keyword>
<comment type="caution">
    <text evidence="5">The sequence shown here is derived from an EMBL/GenBank/DDBJ whole genome shotgun (WGS) entry which is preliminary data.</text>
</comment>
<dbReference type="PANTHER" id="PTHR43280">
    <property type="entry name" value="ARAC-FAMILY TRANSCRIPTIONAL REGULATOR"/>
    <property type="match status" value="1"/>
</dbReference>
<reference evidence="5 6" key="2">
    <citation type="submission" date="2018-03" db="EMBL/GenBank/DDBJ databases">
        <title>The ancient ancestry and fast evolution of plastids.</title>
        <authorList>
            <person name="Moore K.R."/>
            <person name="Magnabosco C."/>
            <person name="Momper L."/>
            <person name="Gold D.A."/>
            <person name="Bosak T."/>
            <person name="Fournier G.P."/>
        </authorList>
    </citation>
    <scope>NUCLEOTIDE SEQUENCE [LARGE SCALE GENOMIC DNA]</scope>
    <source>
        <strain evidence="5 6">CCAP 1448/3</strain>
    </source>
</reference>
<dbReference type="InterPro" id="IPR018060">
    <property type="entry name" value="HTH_AraC"/>
</dbReference>
<sequence>MAQSLLMVVIIEFMRLAKPQLKNYSLQYRPLLIEVFRFIEANYQNSISLCDVAKEVGRSSAYLTDLVRRETGKTVLNWIVECRMANACRLLLNTNQSIDQIAEAVGYLDRRHFSRQFLHLHEITPDAWRQAHLNHRLHPKMLKKKVGVEESKLAETTSLSYQAA</sequence>
<evidence type="ECO:0000259" key="4">
    <source>
        <dbReference type="PROSITE" id="PS01124"/>
    </source>
</evidence>
<dbReference type="SMART" id="SM00342">
    <property type="entry name" value="HTH_ARAC"/>
    <property type="match status" value="1"/>
</dbReference>
<dbReference type="AlphaFoldDB" id="A0A2T1C4D1"/>
<dbReference type="InterPro" id="IPR009057">
    <property type="entry name" value="Homeodomain-like_sf"/>
</dbReference>
<dbReference type="InterPro" id="IPR018062">
    <property type="entry name" value="HTH_AraC-typ_CS"/>
</dbReference>
<protein>
    <recommendedName>
        <fullName evidence="4">HTH araC/xylS-type domain-containing protein</fullName>
    </recommendedName>
</protein>
<dbReference type="Proteomes" id="UP000238762">
    <property type="component" value="Unassembled WGS sequence"/>
</dbReference>
<dbReference type="PROSITE" id="PS01124">
    <property type="entry name" value="HTH_ARAC_FAMILY_2"/>
    <property type="match status" value="1"/>
</dbReference>
<feature type="domain" description="HTH araC/xylS-type" evidence="4">
    <location>
        <begin position="33"/>
        <end position="131"/>
    </location>
</feature>
<dbReference type="Gene3D" id="1.10.10.60">
    <property type="entry name" value="Homeodomain-like"/>
    <property type="match status" value="1"/>
</dbReference>
<dbReference type="EMBL" id="PVWJ01000040">
    <property type="protein sequence ID" value="PSB03140.1"/>
    <property type="molecule type" value="Genomic_DNA"/>
</dbReference>
<evidence type="ECO:0000256" key="2">
    <source>
        <dbReference type="ARBA" id="ARBA00023125"/>
    </source>
</evidence>
<dbReference type="GO" id="GO:0043565">
    <property type="term" value="F:sequence-specific DNA binding"/>
    <property type="evidence" value="ECO:0007669"/>
    <property type="project" value="InterPro"/>
</dbReference>
<dbReference type="PROSITE" id="PS00041">
    <property type="entry name" value="HTH_ARAC_FAMILY_1"/>
    <property type="match status" value="1"/>
</dbReference>
<dbReference type="Pfam" id="PF12833">
    <property type="entry name" value="HTH_18"/>
    <property type="match status" value="1"/>
</dbReference>
<evidence type="ECO:0000313" key="6">
    <source>
        <dbReference type="Proteomes" id="UP000238762"/>
    </source>
</evidence>
<dbReference type="SUPFAM" id="SSF46689">
    <property type="entry name" value="Homeodomain-like"/>
    <property type="match status" value="2"/>
</dbReference>
<keyword evidence="2" id="KW-0238">DNA-binding</keyword>
<evidence type="ECO:0000256" key="1">
    <source>
        <dbReference type="ARBA" id="ARBA00023015"/>
    </source>
</evidence>
<evidence type="ECO:0000313" key="5">
    <source>
        <dbReference type="EMBL" id="PSB03140.1"/>
    </source>
</evidence>
<keyword evidence="1" id="KW-0805">Transcription regulation</keyword>
<dbReference type="PANTHER" id="PTHR43280:SF2">
    <property type="entry name" value="HTH-TYPE TRANSCRIPTIONAL REGULATOR EXSA"/>
    <property type="match status" value="1"/>
</dbReference>
<reference evidence="5 6" key="1">
    <citation type="submission" date="2018-02" db="EMBL/GenBank/DDBJ databases">
        <authorList>
            <person name="Cohen D.B."/>
            <person name="Kent A.D."/>
        </authorList>
    </citation>
    <scope>NUCLEOTIDE SEQUENCE [LARGE SCALE GENOMIC DNA]</scope>
    <source>
        <strain evidence="5 6">CCAP 1448/3</strain>
    </source>
</reference>
<name>A0A2T1C4D1_9CYAN</name>
<proteinExistence type="predicted"/>
<dbReference type="GO" id="GO:0003700">
    <property type="term" value="F:DNA-binding transcription factor activity"/>
    <property type="evidence" value="ECO:0007669"/>
    <property type="project" value="InterPro"/>
</dbReference>
<organism evidence="5 6">
    <name type="scientific">Merismopedia glauca CCAP 1448/3</name>
    <dbReference type="NCBI Taxonomy" id="1296344"/>
    <lineage>
        <taxon>Bacteria</taxon>
        <taxon>Bacillati</taxon>
        <taxon>Cyanobacteriota</taxon>
        <taxon>Cyanophyceae</taxon>
        <taxon>Synechococcales</taxon>
        <taxon>Merismopediaceae</taxon>
        <taxon>Merismopedia</taxon>
    </lineage>
</organism>
<evidence type="ECO:0000256" key="3">
    <source>
        <dbReference type="ARBA" id="ARBA00023163"/>
    </source>
</evidence>
<accession>A0A2T1C4D1</accession>
<keyword evidence="6" id="KW-1185">Reference proteome</keyword>